<sequence length="276" mass="30008">LLYLVQALPGGLQTRFLPIFFRKNGMSLVNLGFYRCLLIPWVFKPLLVTIVDTHFNKRSWLKGSEIIMLFLCIIAANLPAGHNIYLVLVLFLINCTTSVQDIALDGIILESMTPSALVSGNFAQNVGGRVGSMFAGGFFASLIDTVSLKNMFYIMAVLYLGGFFISYALPPPSLRGSLAISGSNTSYTSDGASNDQEDSLTHLSCQYFQLFQTAGTIWMTIFLFFYKMGDSGVTSTFPMFLIDIGHGASHVGMWTSLSGDVFSIIGSTAVGIFTAG</sequence>
<reference evidence="8 9" key="1">
    <citation type="submission" date="2024-04" db="EMBL/GenBank/DDBJ databases">
        <authorList>
            <consortium name="Genoscope - CEA"/>
            <person name="William W."/>
        </authorList>
    </citation>
    <scope>NUCLEOTIDE SEQUENCE [LARGE SCALE GENOMIC DNA]</scope>
</reference>
<dbReference type="InterPro" id="IPR039309">
    <property type="entry name" value="BT1"/>
</dbReference>
<dbReference type="GO" id="GO:0016020">
    <property type="term" value="C:membrane"/>
    <property type="evidence" value="ECO:0007669"/>
    <property type="project" value="UniProtKB-SubCell"/>
</dbReference>
<organism evidence="8 9">
    <name type="scientific">Lymnaea stagnalis</name>
    <name type="common">Great pond snail</name>
    <name type="synonym">Helix stagnalis</name>
    <dbReference type="NCBI Taxonomy" id="6523"/>
    <lineage>
        <taxon>Eukaryota</taxon>
        <taxon>Metazoa</taxon>
        <taxon>Spiralia</taxon>
        <taxon>Lophotrochozoa</taxon>
        <taxon>Mollusca</taxon>
        <taxon>Gastropoda</taxon>
        <taxon>Heterobranchia</taxon>
        <taxon>Euthyneura</taxon>
        <taxon>Panpulmonata</taxon>
        <taxon>Hygrophila</taxon>
        <taxon>Lymnaeoidea</taxon>
        <taxon>Lymnaeidae</taxon>
        <taxon>Lymnaea</taxon>
    </lineage>
</organism>
<evidence type="ECO:0000256" key="3">
    <source>
        <dbReference type="ARBA" id="ARBA00022448"/>
    </source>
</evidence>
<comment type="caution">
    <text evidence="8">The sequence shown here is derived from an EMBL/GenBank/DDBJ whole genome shotgun (WGS) entry which is preliminary data.</text>
</comment>
<feature type="transmembrane region" description="Helical" evidence="7">
    <location>
        <begin position="67"/>
        <end position="93"/>
    </location>
</feature>
<dbReference type="Pfam" id="PF03092">
    <property type="entry name" value="BT1"/>
    <property type="match status" value="1"/>
</dbReference>
<feature type="non-terminal residue" evidence="8">
    <location>
        <position position="1"/>
    </location>
</feature>
<name>A0AAV2GY78_LYMST</name>
<evidence type="ECO:0000256" key="6">
    <source>
        <dbReference type="ARBA" id="ARBA00023136"/>
    </source>
</evidence>
<evidence type="ECO:0000256" key="7">
    <source>
        <dbReference type="SAM" id="Phobius"/>
    </source>
</evidence>
<dbReference type="InterPro" id="IPR036259">
    <property type="entry name" value="MFS_trans_sf"/>
</dbReference>
<keyword evidence="6 7" id="KW-0472">Membrane</keyword>
<dbReference type="EMBL" id="CAXITT010000002">
    <property type="protein sequence ID" value="CAL1526090.1"/>
    <property type="molecule type" value="Genomic_DNA"/>
</dbReference>
<protein>
    <submittedName>
        <fullName evidence="8">Uncharacterized protein</fullName>
    </submittedName>
</protein>
<gene>
    <name evidence="8" type="ORF">GSLYS_00000267001</name>
</gene>
<dbReference type="Proteomes" id="UP001497497">
    <property type="component" value="Unassembled WGS sequence"/>
</dbReference>
<keyword evidence="5 7" id="KW-1133">Transmembrane helix</keyword>
<evidence type="ECO:0000256" key="1">
    <source>
        <dbReference type="ARBA" id="ARBA00004141"/>
    </source>
</evidence>
<evidence type="ECO:0000313" key="8">
    <source>
        <dbReference type="EMBL" id="CAL1526090.1"/>
    </source>
</evidence>
<evidence type="ECO:0000256" key="4">
    <source>
        <dbReference type="ARBA" id="ARBA00022692"/>
    </source>
</evidence>
<keyword evidence="3" id="KW-0813">Transport</keyword>
<keyword evidence="4 7" id="KW-0812">Transmembrane</keyword>
<feature type="transmembrane region" description="Helical" evidence="7">
    <location>
        <begin position="150"/>
        <end position="169"/>
    </location>
</feature>
<feature type="transmembrane region" description="Helical" evidence="7">
    <location>
        <begin position="207"/>
        <end position="226"/>
    </location>
</feature>
<dbReference type="PANTHER" id="PTHR12778:SF10">
    <property type="entry name" value="MAJOR FACILITATOR SUPERFAMILY DOMAIN-CONTAINING PROTEIN 3"/>
    <property type="match status" value="1"/>
</dbReference>
<evidence type="ECO:0000256" key="2">
    <source>
        <dbReference type="ARBA" id="ARBA00007015"/>
    </source>
</evidence>
<keyword evidence="9" id="KW-1185">Reference proteome</keyword>
<evidence type="ECO:0000256" key="5">
    <source>
        <dbReference type="ARBA" id="ARBA00022989"/>
    </source>
</evidence>
<comment type="subcellular location">
    <subcellularLocation>
        <location evidence="1">Membrane</location>
        <topology evidence="1">Multi-pass membrane protein</topology>
    </subcellularLocation>
</comment>
<comment type="similarity">
    <text evidence="2">Belongs to the major facilitator superfamily. Folate-biopterin transporter (TC 2.A.71) family.</text>
</comment>
<accession>A0AAV2GY78</accession>
<dbReference type="InterPro" id="IPR004752">
    <property type="entry name" value="AmpG_permease/AT-1"/>
</dbReference>
<dbReference type="AlphaFoldDB" id="A0AAV2GY78"/>
<proteinExistence type="inferred from homology"/>
<dbReference type="SUPFAM" id="SSF103473">
    <property type="entry name" value="MFS general substrate transporter"/>
    <property type="match status" value="1"/>
</dbReference>
<feature type="transmembrane region" description="Helical" evidence="7">
    <location>
        <begin position="32"/>
        <end position="55"/>
    </location>
</feature>
<dbReference type="PANTHER" id="PTHR12778">
    <property type="entry name" value="SOLUTE CARRIER FAMILY 33 ACETYL-COA TRANSPORTER -RELATED"/>
    <property type="match status" value="1"/>
</dbReference>
<evidence type="ECO:0000313" key="9">
    <source>
        <dbReference type="Proteomes" id="UP001497497"/>
    </source>
</evidence>
<dbReference type="Gene3D" id="1.20.1250.20">
    <property type="entry name" value="MFS general substrate transporter like domains"/>
    <property type="match status" value="1"/>
</dbReference>